<dbReference type="SUPFAM" id="SSF47413">
    <property type="entry name" value="lambda repressor-like DNA-binding domains"/>
    <property type="match status" value="1"/>
</dbReference>
<proteinExistence type="predicted"/>
<accession>A0ABS1CZA0</accession>
<dbReference type="PANTHER" id="PTHR46797">
    <property type="entry name" value="HTH-TYPE TRANSCRIPTIONAL REGULATOR"/>
    <property type="match status" value="1"/>
</dbReference>
<organism evidence="5 6">
    <name type="scientific">Paracraurococcus ruber</name>
    <dbReference type="NCBI Taxonomy" id="77675"/>
    <lineage>
        <taxon>Bacteria</taxon>
        <taxon>Pseudomonadati</taxon>
        <taxon>Pseudomonadota</taxon>
        <taxon>Alphaproteobacteria</taxon>
        <taxon>Acetobacterales</taxon>
        <taxon>Roseomonadaceae</taxon>
        <taxon>Paracraurococcus</taxon>
    </lineage>
</organism>
<keyword evidence="3" id="KW-0804">Transcription</keyword>
<dbReference type="Gene3D" id="1.10.260.40">
    <property type="entry name" value="lambda repressor-like DNA-binding domains"/>
    <property type="match status" value="1"/>
</dbReference>
<feature type="domain" description="HTH cro/C1-type" evidence="4">
    <location>
        <begin position="15"/>
        <end position="69"/>
    </location>
</feature>
<dbReference type="CDD" id="cd00093">
    <property type="entry name" value="HTH_XRE"/>
    <property type="match status" value="1"/>
</dbReference>
<comment type="caution">
    <text evidence="5">The sequence shown here is derived from an EMBL/GenBank/DDBJ whole genome shotgun (WGS) entry which is preliminary data.</text>
</comment>
<dbReference type="InterPro" id="IPR001387">
    <property type="entry name" value="Cro/C1-type_HTH"/>
</dbReference>
<evidence type="ECO:0000313" key="6">
    <source>
        <dbReference type="Proteomes" id="UP000697995"/>
    </source>
</evidence>
<evidence type="ECO:0000313" key="5">
    <source>
        <dbReference type="EMBL" id="MBK1659858.1"/>
    </source>
</evidence>
<evidence type="ECO:0000256" key="2">
    <source>
        <dbReference type="ARBA" id="ARBA00023125"/>
    </source>
</evidence>
<name>A0ABS1CZA0_9PROT</name>
<keyword evidence="1" id="KW-0805">Transcription regulation</keyword>
<sequence>MDRGKENCSTFGDAVRRARAKTGLTQEELADRSGIDRSYIGGVERGERNPTLVVICKIADGLGLTLSELFSYDNARGSRD</sequence>
<gene>
    <name evidence="5" type="ORF">CKO45_16630</name>
</gene>
<evidence type="ECO:0000256" key="1">
    <source>
        <dbReference type="ARBA" id="ARBA00023015"/>
    </source>
</evidence>
<evidence type="ECO:0000256" key="3">
    <source>
        <dbReference type="ARBA" id="ARBA00023163"/>
    </source>
</evidence>
<evidence type="ECO:0000259" key="4">
    <source>
        <dbReference type="PROSITE" id="PS50943"/>
    </source>
</evidence>
<dbReference type="EMBL" id="NRSG01000129">
    <property type="protein sequence ID" value="MBK1659858.1"/>
    <property type="molecule type" value="Genomic_DNA"/>
</dbReference>
<dbReference type="Pfam" id="PF01381">
    <property type="entry name" value="HTH_3"/>
    <property type="match status" value="1"/>
</dbReference>
<dbReference type="InterPro" id="IPR010982">
    <property type="entry name" value="Lambda_DNA-bd_dom_sf"/>
</dbReference>
<protein>
    <submittedName>
        <fullName evidence="5">Transcriptional regulator</fullName>
    </submittedName>
</protein>
<keyword evidence="2" id="KW-0238">DNA-binding</keyword>
<dbReference type="RefSeq" id="WP_133221249.1">
    <property type="nucleotide sequence ID" value="NZ_NRSG01000129.1"/>
</dbReference>
<dbReference type="InterPro" id="IPR050807">
    <property type="entry name" value="TransReg_Diox_bact_type"/>
</dbReference>
<dbReference type="SMART" id="SM00530">
    <property type="entry name" value="HTH_XRE"/>
    <property type="match status" value="1"/>
</dbReference>
<dbReference type="Proteomes" id="UP000697995">
    <property type="component" value="Unassembled WGS sequence"/>
</dbReference>
<dbReference type="PROSITE" id="PS50943">
    <property type="entry name" value="HTH_CROC1"/>
    <property type="match status" value="1"/>
</dbReference>
<dbReference type="PANTHER" id="PTHR46797:SF23">
    <property type="entry name" value="HTH-TYPE TRANSCRIPTIONAL REGULATOR SUTR"/>
    <property type="match status" value="1"/>
</dbReference>
<reference evidence="5 6" key="1">
    <citation type="journal article" date="2020" name="Microorganisms">
        <title>Osmotic Adaptation and Compatible Solute Biosynthesis of Phototrophic Bacteria as Revealed from Genome Analyses.</title>
        <authorList>
            <person name="Imhoff J.F."/>
            <person name="Rahn T."/>
            <person name="Kunzel S."/>
            <person name="Keller A."/>
            <person name="Neulinger S.C."/>
        </authorList>
    </citation>
    <scope>NUCLEOTIDE SEQUENCE [LARGE SCALE GENOMIC DNA]</scope>
    <source>
        <strain evidence="5 6">DSM 15382</strain>
    </source>
</reference>
<keyword evidence="6" id="KW-1185">Reference proteome</keyword>